<protein>
    <recommendedName>
        <fullName evidence="4">phosphatidate phosphatase</fullName>
        <ecNumber evidence="4">3.1.3.4</ecNumber>
    </recommendedName>
</protein>
<dbReference type="EC" id="3.1.3.4" evidence="4"/>
<keyword evidence="5" id="KW-0378">Hydrolase</keyword>
<dbReference type="Pfam" id="PF04571">
    <property type="entry name" value="Lipin_N"/>
    <property type="match status" value="1"/>
</dbReference>
<feature type="domain" description="LNS2/PITP" evidence="7">
    <location>
        <begin position="578"/>
        <end position="733"/>
    </location>
</feature>
<dbReference type="InterPro" id="IPR013209">
    <property type="entry name" value="LNS2"/>
</dbReference>
<dbReference type="Proteomes" id="UP001295444">
    <property type="component" value="Chromosome 05"/>
</dbReference>
<dbReference type="InterPro" id="IPR036412">
    <property type="entry name" value="HAD-like_sf"/>
</dbReference>
<comment type="similarity">
    <text evidence="3">Belongs to the lipin family.</text>
</comment>
<dbReference type="Gene3D" id="3.40.50.1000">
    <property type="entry name" value="HAD superfamily/HAD-like"/>
    <property type="match status" value="1"/>
</dbReference>
<dbReference type="GO" id="GO:0032869">
    <property type="term" value="P:cellular response to insulin stimulus"/>
    <property type="evidence" value="ECO:0007669"/>
    <property type="project" value="TreeGrafter"/>
</dbReference>
<dbReference type="GO" id="GO:0008195">
    <property type="term" value="F:phosphatidate phosphatase activity"/>
    <property type="evidence" value="ECO:0007669"/>
    <property type="project" value="UniProtKB-EC"/>
</dbReference>
<evidence type="ECO:0000256" key="5">
    <source>
        <dbReference type="ARBA" id="ARBA00022801"/>
    </source>
</evidence>
<evidence type="ECO:0000313" key="9">
    <source>
        <dbReference type="Proteomes" id="UP001295444"/>
    </source>
</evidence>
<dbReference type="Pfam" id="PF16876">
    <property type="entry name" value="Lipin_mid"/>
    <property type="match status" value="1"/>
</dbReference>
<proteinExistence type="inferred from homology"/>
<gene>
    <name evidence="8" type="ORF">PECUL_23A036204</name>
</gene>
<dbReference type="SMART" id="SM00775">
    <property type="entry name" value="LNS2"/>
    <property type="match status" value="1"/>
</dbReference>
<evidence type="ECO:0000256" key="4">
    <source>
        <dbReference type="ARBA" id="ARBA00012638"/>
    </source>
</evidence>
<accession>A0AAD1S4P4</accession>
<evidence type="ECO:0000256" key="6">
    <source>
        <dbReference type="SAM" id="MobiDB-lite"/>
    </source>
</evidence>
<dbReference type="GO" id="GO:0019432">
    <property type="term" value="P:triglyceride biosynthetic process"/>
    <property type="evidence" value="ECO:0007669"/>
    <property type="project" value="TreeGrafter"/>
</dbReference>
<dbReference type="PANTHER" id="PTHR12181">
    <property type="entry name" value="LIPIN"/>
    <property type="match status" value="1"/>
</dbReference>
<dbReference type="GO" id="GO:0003713">
    <property type="term" value="F:transcription coactivator activity"/>
    <property type="evidence" value="ECO:0007669"/>
    <property type="project" value="TreeGrafter"/>
</dbReference>
<evidence type="ECO:0000259" key="7">
    <source>
        <dbReference type="SMART" id="SM00775"/>
    </source>
</evidence>
<dbReference type="Pfam" id="PF08235">
    <property type="entry name" value="LNS2"/>
    <property type="match status" value="1"/>
</dbReference>
<dbReference type="GO" id="GO:0045944">
    <property type="term" value="P:positive regulation of transcription by RNA polymerase II"/>
    <property type="evidence" value="ECO:0007669"/>
    <property type="project" value="TreeGrafter"/>
</dbReference>
<dbReference type="GO" id="GO:0009062">
    <property type="term" value="P:fatty acid catabolic process"/>
    <property type="evidence" value="ECO:0007669"/>
    <property type="project" value="TreeGrafter"/>
</dbReference>
<feature type="compositionally biased region" description="Polar residues" evidence="6">
    <location>
        <begin position="290"/>
        <end position="303"/>
    </location>
</feature>
<sequence length="794" mass="90113">MGQSIVSLSFLPLSTFYNKRALHSYRARPTYNSSVNQKSSGSSVSPLIKPPLVLFTHSRLEDELCGTASGPDGSFRPPFHVRFGKLGILRSAEMGVDIEVNGEPVDLQMRLGENGEAFFVQELEETENLSPLLASSDYSLSPTEPHPSLSESPIDTITRRQRWSRKGDKRREELTLEVPAEEQMPVLSARESMYFSFCEIAEKNSQSQPNVFYPCYDEELVIHQPSRSPSPKSDSELEMRLPNTPLTEQCMEWDWGRLPQVSRAELIPQISQSAPPSPTNWETLKSQSSFFQEPADQPSTTSYDALGPTALEDPPQILNQDACANPPINPPTPKPEDLLSPESQEVSLYFPNSDPYPLPAPPPHQRISEQDSDENEEALVRHQENYIELSLCGGLTDTWDIPMERFLKHQISYSEFCKNPLLIEDTRLVLRIHDKFYNWATAAPIILCKQVFNENLPKDIVNQLVYQKMPPRSGRWWFSWRRKDLPQHMQTPQTEESEEQKEDLNQHRLTETIVTSEPSKTPGQPPQYRKSLRLTSEQIERLNLQDGANEVVFSICTKFQGTCRTRSQIYLWDSQDRIIVSDIDGTVTKSDALGHILPQLGKDWTQQGIVQLYHAIERNGYKFVYCSARSVGLAELTKNFLQRINEGGLTLPLGPLLLSPSSLFTALHREVIEKTPERFKISCLSDIRQLFPNPQPFYAAFGNRPNDVVAYKEVGVPEVRIFTVNPKGELTQDVNLCFKSSYSGLCELVNVMFPSLSCSISDVHLPEFNHFLYWKDTVATIDEDELAMLLSAQL</sequence>
<dbReference type="InterPro" id="IPR031703">
    <property type="entry name" value="Lipin_mid"/>
</dbReference>
<dbReference type="InterPro" id="IPR023214">
    <property type="entry name" value="HAD_sf"/>
</dbReference>
<comment type="catalytic activity">
    <reaction evidence="1">
        <text>a 1,2-diacyl-sn-glycero-3-phosphate + H2O = a 1,2-diacyl-sn-glycerol + phosphate</text>
        <dbReference type="Rhea" id="RHEA:27429"/>
        <dbReference type="ChEBI" id="CHEBI:15377"/>
        <dbReference type="ChEBI" id="CHEBI:17815"/>
        <dbReference type="ChEBI" id="CHEBI:43474"/>
        <dbReference type="ChEBI" id="CHEBI:58608"/>
        <dbReference type="EC" id="3.1.3.4"/>
    </reaction>
    <physiologicalReaction direction="left-to-right" evidence="1">
        <dbReference type="Rhea" id="RHEA:27430"/>
    </physiologicalReaction>
</comment>
<dbReference type="InterPro" id="IPR026058">
    <property type="entry name" value="LIPIN"/>
</dbReference>
<keyword evidence="9" id="KW-1185">Reference proteome</keyword>
<feature type="compositionally biased region" description="Pro residues" evidence="6">
    <location>
        <begin position="354"/>
        <end position="364"/>
    </location>
</feature>
<evidence type="ECO:0000256" key="1">
    <source>
        <dbReference type="ARBA" id="ARBA00001180"/>
    </source>
</evidence>
<dbReference type="InterPro" id="IPR031315">
    <property type="entry name" value="LNS2/PITP"/>
</dbReference>
<feature type="region of interest" description="Disordered" evidence="6">
    <location>
        <begin position="290"/>
        <end position="377"/>
    </location>
</feature>
<dbReference type="EMBL" id="OW240916">
    <property type="protein sequence ID" value="CAH2292186.1"/>
    <property type="molecule type" value="Genomic_DNA"/>
</dbReference>
<evidence type="ECO:0000313" key="8">
    <source>
        <dbReference type="EMBL" id="CAH2292186.1"/>
    </source>
</evidence>
<comment type="cofactor">
    <cofactor evidence="2">
        <name>Mg(2+)</name>
        <dbReference type="ChEBI" id="CHEBI:18420"/>
    </cofactor>
</comment>
<dbReference type="InterPro" id="IPR007651">
    <property type="entry name" value="Lipin_N"/>
</dbReference>
<evidence type="ECO:0000256" key="3">
    <source>
        <dbReference type="ARBA" id="ARBA00005476"/>
    </source>
</evidence>
<dbReference type="PANTHER" id="PTHR12181:SF62">
    <property type="entry name" value="PHOSPHATIDATE PHOSPHATASE LPIN3"/>
    <property type="match status" value="1"/>
</dbReference>
<dbReference type="AlphaFoldDB" id="A0AAD1S4P4"/>
<dbReference type="GO" id="GO:0005634">
    <property type="term" value="C:nucleus"/>
    <property type="evidence" value="ECO:0007669"/>
    <property type="project" value="TreeGrafter"/>
</dbReference>
<organism evidence="8 9">
    <name type="scientific">Pelobates cultripes</name>
    <name type="common">Western spadefoot toad</name>
    <dbReference type="NCBI Taxonomy" id="61616"/>
    <lineage>
        <taxon>Eukaryota</taxon>
        <taxon>Metazoa</taxon>
        <taxon>Chordata</taxon>
        <taxon>Craniata</taxon>
        <taxon>Vertebrata</taxon>
        <taxon>Euteleostomi</taxon>
        <taxon>Amphibia</taxon>
        <taxon>Batrachia</taxon>
        <taxon>Anura</taxon>
        <taxon>Pelobatoidea</taxon>
        <taxon>Pelobatidae</taxon>
        <taxon>Pelobates</taxon>
    </lineage>
</organism>
<dbReference type="SUPFAM" id="SSF56784">
    <property type="entry name" value="HAD-like"/>
    <property type="match status" value="1"/>
</dbReference>
<evidence type="ECO:0000256" key="2">
    <source>
        <dbReference type="ARBA" id="ARBA00001946"/>
    </source>
</evidence>
<name>A0AAD1S4P4_PELCU</name>
<reference evidence="8" key="1">
    <citation type="submission" date="2022-03" db="EMBL/GenBank/DDBJ databases">
        <authorList>
            <person name="Alioto T."/>
            <person name="Alioto T."/>
            <person name="Gomez Garrido J."/>
        </authorList>
    </citation>
    <scope>NUCLEOTIDE SEQUENCE</scope>
</reference>